<accession>A0A9X2KAB7</accession>
<name>A0A9X2KAB7_9MICO</name>
<feature type="compositionally biased region" description="Pro residues" evidence="1">
    <location>
        <begin position="157"/>
        <end position="172"/>
    </location>
</feature>
<proteinExistence type="predicted"/>
<keyword evidence="2" id="KW-0812">Transmembrane</keyword>
<dbReference type="Proteomes" id="UP001139722">
    <property type="component" value="Unassembled WGS sequence"/>
</dbReference>
<dbReference type="RefSeq" id="WP_156998615.1">
    <property type="nucleotide sequence ID" value="NZ_BAAANU010000028.1"/>
</dbReference>
<keyword evidence="2" id="KW-1133">Transmembrane helix</keyword>
<dbReference type="OrthoDB" id="9999950at2"/>
<protein>
    <submittedName>
        <fullName evidence="3">Uncharacterized protein</fullName>
    </submittedName>
</protein>
<feature type="region of interest" description="Disordered" evidence="1">
    <location>
        <begin position="1"/>
        <end position="181"/>
    </location>
</feature>
<evidence type="ECO:0000313" key="3">
    <source>
        <dbReference type="EMBL" id="MCP2370193.1"/>
    </source>
</evidence>
<feature type="compositionally biased region" description="Acidic residues" evidence="1">
    <location>
        <begin position="76"/>
        <end position="88"/>
    </location>
</feature>
<gene>
    <name evidence="3" type="ORF">BJ978_000869</name>
</gene>
<dbReference type="AlphaFoldDB" id="A0A9X2KAB7"/>
<feature type="compositionally biased region" description="Low complexity" evidence="1">
    <location>
        <begin position="65"/>
        <end position="74"/>
    </location>
</feature>
<keyword evidence="4" id="KW-1185">Reference proteome</keyword>
<feature type="compositionally biased region" description="Acidic residues" evidence="1">
    <location>
        <begin position="50"/>
        <end position="64"/>
    </location>
</feature>
<evidence type="ECO:0000256" key="1">
    <source>
        <dbReference type="SAM" id="MobiDB-lite"/>
    </source>
</evidence>
<keyword evidence="2" id="KW-0472">Membrane</keyword>
<feature type="transmembrane region" description="Helical" evidence="2">
    <location>
        <begin position="193"/>
        <end position="219"/>
    </location>
</feature>
<dbReference type="EMBL" id="JAMZDY010000001">
    <property type="protein sequence ID" value="MCP2370193.1"/>
    <property type="molecule type" value="Genomic_DNA"/>
</dbReference>
<organism evidence="3 4">
    <name type="scientific">Agromyces terreus</name>
    <dbReference type="NCBI Taxonomy" id="424795"/>
    <lineage>
        <taxon>Bacteria</taxon>
        <taxon>Bacillati</taxon>
        <taxon>Actinomycetota</taxon>
        <taxon>Actinomycetes</taxon>
        <taxon>Micrococcales</taxon>
        <taxon>Microbacteriaceae</taxon>
        <taxon>Agromyces</taxon>
    </lineage>
</organism>
<comment type="caution">
    <text evidence="3">The sequence shown here is derived from an EMBL/GenBank/DDBJ whole genome shotgun (WGS) entry which is preliminary data.</text>
</comment>
<evidence type="ECO:0000313" key="4">
    <source>
        <dbReference type="Proteomes" id="UP001139722"/>
    </source>
</evidence>
<sequence length="220" mass="22686">MTEADRMVTVPSFADADADADETVLVERDTDATVVVERTPREAQGHGPDADADAENGDGDDADADATVVVARDSAPVDDTEPDTEPDTDATRVVVREQSAKPPLTHPAEQIMKTPTRRDRRRPAPAPVSEDVLRTAEPGIGPGLAGHYPARDLPVAAPAPLPELTAGPPPTRDPSTALPSVARRSRRSAVVSIAAFATACAITVAGIGAVVVAAVTGLLG</sequence>
<reference evidence="3" key="1">
    <citation type="submission" date="2022-06" db="EMBL/GenBank/DDBJ databases">
        <title>Sequencing the genomes of 1000 actinobacteria strains.</title>
        <authorList>
            <person name="Klenk H.-P."/>
        </authorList>
    </citation>
    <scope>NUCLEOTIDE SEQUENCE</scope>
    <source>
        <strain evidence="3">DSM 22016</strain>
    </source>
</reference>
<evidence type="ECO:0000256" key="2">
    <source>
        <dbReference type="SAM" id="Phobius"/>
    </source>
</evidence>